<dbReference type="SUPFAM" id="SSF81383">
    <property type="entry name" value="F-box domain"/>
    <property type="match status" value="1"/>
</dbReference>
<evidence type="ECO:0000313" key="2">
    <source>
        <dbReference type="Proteomes" id="UP001417504"/>
    </source>
</evidence>
<sequence length="420" mass="47863">MADRSKRIDETVVLRDENLSSGNIDEELIVDNILPRLPVNKIFQFKLVCKNWCNSISQDSFIVKYNSINNPTNCHSNSSFYYLADTDRLISSNDSRNQFKLPQPLCMFLKGIRKKKNKGIPSIRGSTNGLLYGLCDYGAGEKIFVCNPITKKVFYVDKPNDLRMLALAYDLHNNNGFDGFKIFGAFSIYHFEKWFRFEVYSSKIGKWHALNAPKLKAPPPPPFSHFYPPHFGCTLLSDYGFSRDSNFAYSKGKVYYYYSSMQTIMWFDVEEDTAGVVPCSDIEGNHLFVYPPTLGVCHEYGNGGEVSYSRVTVEGVIKIWLLKNGGGWNEFEWVIRHNVRLPVVPGWDCGNLSVIEGRIAEALFPLPYLGGEVLWFRVLYGTHNGKLLSVNTKSQELNYHALNCRSVWPFMIPTLLSCST</sequence>
<evidence type="ECO:0000313" key="1">
    <source>
        <dbReference type="EMBL" id="KAK9116973.1"/>
    </source>
</evidence>
<gene>
    <name evidence="1" type="ORF">Sjap_015920</name>
</gene>
<name>A0AAP0IL57_9MAGN</name>
<dbReference type="AlphaFoldDB" id="A0AAP0IL57"/>
<evidence type="ECO:0008006" key="3">
    <source>
        <dbReference type="Google" id="ProtNLM"/>
    </source>
</evidence>
<dbReference type="Proteomes" id="UP001417504">
    <property type="component" value="Unassembled WGS sequence"/>
</dbReference>
<organism evidence="1 2">
    <name type="scientific">Stephania japonica</name>
    <dbReference type="NCBI Taxonomy" id="461633"/>
    <lineage>
        <taxon>Eukaryota</taxon>
        <taxon>Viridiplantae</taxon>
        <taxon>Streptophyta</taxon>
        <taxon>Embryophyta</taxon>
        <taxon>Tracheophyta</taxon>
        <taxon>Spermatophyta</taxon>
        <taxon>Magnoliopsida</taxon>
        <taxon>Ranunculales</taxon>
        <taxon>Menispermaceae</taxon>
        <taxon>Menispermoideae</taxon>
        <taxon>Cissampelideae</taxon>
        <taxon>Stephania</taxon>
    </lineage>
</organism>
<proteinExistence type="predicted"/>
<dbReference type="InterPro" id="IPR036047">
    <property type="entry name" value="F-box-like_dom_sf"/>
</dbReference>
<accession>A0AAP0IL57</accession>
<comment type="caution">
    <text evidence="1">The sequence shown here is derived from an EMBL/GenBank/DDBJ whole genome shotgun (WGS) entry which is preliminary data.</text>
</comment>
<keyword evidence="2" id="KW-1185">Reference proteome</keyword>
<dbReference type="InterPro" id="IPR050796">
    <property type="entry name" value="SCF_F-box_component"/>
</dbReference>
<dbReference type="PANTHER" id="PTHR31672">
    <property type="entry name" value="BNACNNG10540D PROTEIN"/>
    <property type="match status" value="1"/>
</dbReference>
<dbReference type="EMBL" id="JBBNAE010000006">
    <property type="protein sequence ID" value="KAK9116973.1"/>
    <property type="molecule type" value="Genomic_DNA"/>
</dbReference>
<protein>
    <recommendedName>
        <fullName evidence="3">F-box domain-containing protein</fullName>
    </recommendedName>
</protein>
<reference evidence="1 2" key="1">
    <citation type="submission" date="2024-01" db="EMBL/GenBank/DDBJ databases">
        <title>Genome assemblies of Stephania.</title>
        <authorList>
            <person name="Yang L."/>
        </authorList>
    </citation>
    <scope>NUCLEOTIDE SEQUENCE [LARGE SCALE GENOMIC DNA]</scope>
    <source>
        <strain evidence="1">QJT</strain>
        <tissue evidence="1">Leaf</tissue>
    </source>
</reference>